<dbReference type="PANTHER" id="PTHR43569">
    <property type="entry name" value="AMIDOHYDROLASE"/>
    <property type="match status" value="1"/>
</dbReference>
<reference evidence="3 4" key="1">
    <citation type="submission" date="2019-08" db="EMBL/GenBank/DDBJ databases">
        <title>Complete genome sequence of Terriglobus albidus strain ORNL.</title>
        <authorList>
            <person name="Podar M."/>
        </authorList>
    </citation>
    <scope>NUCLEOTIDE SEQUENCE [LARGE SCALE GENOMIC DNA]</scope>
    <source>
        <strain evidence="3 4">ORNL</strain>
    </source>
</reference>
<gene>
    <name evidence="3" type="ORF">FTW19_09830</name>
</gene>
<protein>
    <submittedName>
        <fullName evidence="3">Amidohydrolase family protein</fullName>
    </submittedName>
</protein>
<evidence type="ECO:0000259" key="2">
    <source>
        <dbReference type="Pfam" id="PF04909"/>
    </source>
</evidence>
<keyword evidence="3" id="KW-0378">Hydrolase</keyword>
<comment type="similarity">
    <text evidence="1">Belongs to the metallo-dependent hydrolases superfamily.</text>
</comment>
<dbReference type="InterPro" id="IPR052350">
    <property type="entry name" value="Metallo-dep_Lactonases"/>
</dbReference>
<dbReference type="Pfam" id="PF04909">
    <property type="entry name" value="Amidohydro_2"/>
    <property type="match status" value="1"/>
</dbReference>
<proteinExistence type="inferred from homology"/>
<sequence>MPSDSTKLHNSNSRQVCVDAHHHLWEYDENQYDWISPEMPELRQDFLPSDLKLKMEEADIDGAVTVQARQTIGETEWLLKLAAQHSFLCGVVGWAPIAEDGFPALLERLSQEPKLLGLRHVVQAEHAGFLDAPAFNRGIEHLQASGLIYDILIFQHQLEEAIRFVDRHPNQPFVVDHAAKPRIAAREIEPWAANLRELAKRPNVVCKISGLVTEGDWKSWSTETLAPYLDVCLEAFGADRLMAGSDWPVCLLATDYKRWWNFLRQYFATLSDSEQQSLFAGTCCRTYKIPRLSTQGKAI</sequence>
<evidence type="ECO:0000313" key="4">
    <source>
        <dbReference type="Proteomes" id="UP000321820"/>
    </source>
</evidence>
<dbReference type="EMBL" id="CP042806">
    <property type="protein sequence ID" value="QEE28268.1"/>
    <property type="molecule type" value="Genomic_DNA"/>
</dbReference>
<dbReference type="InterPro" id="IPR006680">
    <property type="entry name" value="Amidohydro-rel"/>
</dbReference>
<dbReference type="GO" id="GO:0016787">
    <property type="term" value="F:hydrolase activity"/>
    <property type="evidence" value="ECO:0007669"/>
    <property type="project" value="UniProtKB-KW"/>
</dbReference>
<dbReference type="AlphaFoldDB" id="A0A5B9E851"/>
<dbReference type="InterPro" id="IPR032466">
    <property type="entry name" value="Metal_Hydrolase"/>
</dbReference>
<keyword evidence="4" id="KW-1185">Reference proteome</keyword>
<evidence type="ECO:0000256" key="1">
    <source>
        <dbReference type="ARBA" id="ARBA00038310"/>
    </source>
</evidence>
<dbReference type="PANTHER" id="PTHR43569:SF2">
    <property type="entry name" value="AMIDOHYDROLASE-RELATED DOMAIN-CONTAINING PROTEIN"/>
    <property type="match status" value="1"/>
</dbReference>
<dbReference type="KEGG" id="talb:FTW19_09830"/>
<dbReference type="Proteomes" id="UP000321820">
    <property type="component" value="Chromosome"/>
</dbReference>
<feature type="domain" description="Amidohydrolase-related" evidence="2">
    <location>
        <begin position="18"/>
        <end position="288"/>
    </location>
</feature>
<organism evidence="3 4">
    <name type="scientific">Terriglobus albidus</name>
    <dbReference type="NCBI Taxonomy" id="1592106"/>
    <lineage>
        <taxon>Bacteria</taxon>
        <taxon>Pseudomonadati</taxon>
        <taxon>Acidobacteriota</taxon>
        <taxon>Terriglobia</taxon>
        <taxon>Terriglobales</taxon>
        <taxon>Acidobacteriaceae</taxon>
        <taxon>Terriglobus</taxon>
    </lineage>
</organism>
<dbReference type="RefSeq" id="WP_147647458.1">
    <property type="nucleotide sequence ID" value="NZ_CP042806.1"/>
</dbReference>
<accession>A0A5B9E851</accession>
<dbReference type="OrthoDB" id="5450317at2"/>
<name>A0A5B9E851_9BACT</name>
<evidence type="ECO:0000313" key="3">
    <source>
        <dbReference type="EMBL" id="QEE28268.1"/>
    </source>
</evidence>
<dbReference type="Gene3D" id="3.20.20.140">
    <property type="entry name" value="Metal-dependent hydrolases"/>
    <property type="match status" value="1"/>
</dbReference>
<dbReference type="SUPFAM" id="SSF51556">
    <property type="entry name" value="Metallo-dependent hydrolases"/>
    <property type="match status" value="1"/>
</dbReference>